<dbReference type="GO" id="GO:0008840">
    <property type="term" value="F:4-hydroxy-tetrahydrodipicolinate synthase activity"/>
    <property type="evidence" value="ECO:0007669"/>
    <property type="project" value="TreeGrafter"/>
</dbReference>
<dbReference type="GO" id="GO:0004735">
    <property type="term" value="F:pyrroline-5-carboxylate reductase activity"/>
    <property type="evidence" value="ECO:0007669"/>
    <property type="project" value="InterPro"/>
</dbReference>
<keyword evidence="2" id="KW-0521">NADP</keyword>
<proteinExistence type="inferred from homology"/>
<sequence length="718" mass="75228">MSEKRYETLCVLGCGNLGTAIINKLVGADAGLPFTKITACVRSESSQASLEKRFPSTLTVRRGDNAGAVRDSDVVILGVDPTEVEEVLQQPGVRDALAGKFLITVAAGWSRQRLETALYGDETTAETQSERASVLRVLPNIAALVGHGLTAIETPASNPLPEHLVALAESVFQCVGQTVRLPPRLMDAATAVGGSTPAFFAVICDAMIDASVAVGLPRQTAREMVTQAMRGSAALLQEGGLQTGELRDRGTSPGGCTIGGVMVLEEGGVRGQVGRALREAVTVASLMGKVENRNTLTVLVDLRAPKSVMAANRQVRPPGVAPNEAPEIGFVARAPYNCRRKPGPAPLPTRHPLESFKFQTASTHVLTITTISDTTITTTATSTMGDAAAPFPHVPPAGVWCPAVTFFTPDDELDLDAQKRYFAHLSRSGLAGLVVMGTNSEAFLLTREERAQLIAAARAAAGPSFPIMAGVGAHSTRQTLELAHDAARAGANYLLILPPAYFGKATTMGVVKRFFAEVAARAPLPVVVYNFPGVCNGVDLDSETISAIVRQSAEASPGGVSNVVGVKLTCGSVGKITRLAATHSPDEFSTYGGQSDFLIGGLAAGSAGCIAAFANVFPRLTAEIYRLHKEGKAEEAMKLQRVAALAESPCKSGIATTKFAVACYSAKLAGIDNAEAKLRPRHPYEEAPEAGKKAVREGMAAAAEIEERLHREAAASSS</sequence>
<dbReference type="CDD" id="cd00408">
    <property type="entry name" value="DHDPS-like"/>
    <property type="match status" value="1"/>
</dbReference>
<dbReference type="HAMAP" id="MF_01925">
    <property type="entry name" value="P5C_reductase"/>
    <property type="match status" value="1"/>
</dbReference>
<dbReference type="EMBL" id="LCWV01000006">
    <property type="protein sequence ID" value="PWI72015.1"/>
    <property type="molecule type" value="Genomic_DNA"/>
</dbReference>
<dbReference type="SUPFAM" id="SSF51569">
    <property type="entry name" value="Aldolase"/>
    <property type="match status" value="1"/>
</dbReference>
<keyword evidence="3" id="KW-0560">Oxidoreductase</keyword>
<dbReference type="SUPFAM" id="SSF51735">
    <property type="entry name" value="NAD(P)-binding Rossmann-fold domains"/>
    <property type="match status" value="1"/>
</dbReference>
<gene>
    <name evidence="6" type="ORF">PCL_10638</name>
</gene>
<dbReference type="InterPro" id="IPR028939">
    <property type="entry name" value="P5C_Rdtase_cat_N"/>
</dbReference>
<dbReference type="SUPFAM" id="SSF48179">
    <property type="entry name" value="6-phosphogluconate dehydrogenase C-terminal domain-like"/>
    <property type="match status" value="1"/>
</dbReference>
<evidence type="ECO:0000259" key="5">
    <source>
        <dbReference type="Pfam" id="PF14748"/>
    </source>
</evidence>
<dbReference type="Gene3D" id="3.40.50.720">
    <property type="entry name" value="NAD(P)-binding Rossmann-like Domain"/>
    <property type="match status" value="1"/>
</dbReference>
<accession>A0A2U3EBY5</accession>
<dbReference type="Pfam" id="PF00701">
    <property type="entry name" value="DHDPS"/>
    <property type="match status" value="1"/>
</dbReference>
<dbReference type="Gene3D" id="1.10.3730.10">
    <property type="entry name" value="ProC C-terminal domain-like"/>
    <property type="match status" value="1"/>
</dbReference>
<dbReference type="InterPro" id="IPR029036">
    <property type="entry name" value="P5CR_dimer"/>
</dbReference>
<dbReference type="Pfam" id="PF03807">
    <property type="entry name" value="F420_oxidored"/>
    <property type="match status" value="1"/>
</dbReference>
<reference evidence="6 7" key="1">
    <citation type="journal article" date="2016" name="Front. Microbiol.">
        <title>Genome and transcriptome sequences reveal the specific parasitism of the nematophagous Purpureocillium lilacinum 36-1.</title>
        <authorList>
            <person name="Xie J."/>
            <person name="Li S."/>
            <person name="Mo C."/>
            <person name="Xiao X."/>
            <person name="Peng D."/>
            <person name="Wang G."/>
            <person name="Xiao Y."/>
        </authorList>
    </citation>
    <scope>NUCLEOTIDE SEQUENCE [LARGE SCALE GENOMIC DNA]</scope>
    <source>
        <strain evidence="6 7">36-1</strain>
    </source>
</reference>
<dbReference type="NCBIfam" id="TIGR00112">
    <property type="entry name" value="proC"/>
    <property type="match status" value="1"/>
</dbReference>
<dbReference type="Pfam" id="PF14748">
    <property type="entry name" value="P5CR_dimer"/>
    <property type="match status" value="1"/>
</dbReference>
<dbReference type="FunFam" id="1.10.3730.10:FF:000001">
    <property type="entry name" value="Pyrroline-5-carboxylate reductase"/>
    <property type="match status" value="1"/>
</dbReference>
<dbReference type="SMART" id="SM01130">
    <property type="entry name" value="DHDPS"/>
    <property type="match status" value="1"/>
</dbReference>
<evidence type="ECO:0000256" key="1">
    <source>
        <dbReference type="ARBA" id="ARBA00005525"/>
    </source>
</evidence>
<evidence type="ECO:0000313" key="6">
    <source>
        <dbReference type="EMBL" id="PWI72015.1"/>
    </source>
</evidence>
<comment type="caution">
    <text evidence="6">The sequence shown here is derived from an EMBL/GenBank/DDBJ whole genome shotgun (WGS) entry which is preliminary data.</text>
</comment>
<dbReference type="InterPro" id="IPR008927">
    <property type="entry name" value="6-PGluconate_DH-like_C_sf"/>
</dbReference>
<comment type="similarity">
    <text evidence="1">Belongs to the pyrroline-5-carboxylate reductase family.</text>
</comment>
<dbReference type="InterPro" id="IPR000304">
    <property type="entry name" value="Pyrroline-COOH_reductase"/>
</dbReference>
<organism evidence="6 7">
    <name type="scientific">Purpureocillium lilacinum</name>
    <name type="common">Paecilomyces lilacinus</name>
    <dbReference type="NCBI Taxonomy" id="33203"/>
    <lineage>
        <taxon>Eukaryota</taxon>
        <taxon>Fungi</taxon>
        <taxon>Dikarya</taxon>
        <taxon>Ascomycota</taxon>
        <taxon>Pezizomycotina</taxon>
        <taxon>Sordariomycetes</taxon>
        <taxon>Hypocreomycetidae</taxon>
        <taxon>Hypocreales</taxon>
        <taxon>Ophiocordycipitaceae</taxon>
        <taxon>Purpureocillium</taxon>
    </lineage>
</organism>
<dbReference type="Gene3D" id="3.20.20.70">
    <property type="entry name" value="Aldolase class I"/>
    <property type="match status" value="1"/>
</dbReference>
<evidence type="ECO:0000256" key="2">
    <source>
        <dbReference type="ARBA" id="ARBA00022857"/>
    </source>
</evidence>
<dbReference type="PRINTS" id="PR00146">
    <property type="entry name" value="DHPICSNTHASE"/>
</dbReference>
<evidence type="ECO:0000313" key="7">
    <source>
        <dbReference type="Proteomes" id="UP000245956"/>
    </source>
</evidence>
<feature type="domain" description="Pyrroline-5-carboxylate reductase catalytic N-terminal" evidence="4">
    <location>
        <begin position="9"/>
        <end position="108"/>
    </location>
</feature>
<dbReference type="Proteomes" id="UP000245956">
    <property type="component" value="Unassembled WGS sequence"/>
</dbReference>
<name>A0A2U3EBY5_PURLI</name>
<evidence type="ECO:0000256" key="3">
    <source>
        <dbReference type="ARBA" id="ARBA00023002"/>
    </source>
</evidence>
<evidence type="ECO:0000259" key="4">
    <source>
        <dbReference type="Pfam" id="PF03807"/>
    </source>
</evidence>
<dbReference type="PANTHER" id="PTHR12128">
    <property type="entry name" value="DIHYDRODIPICOLINATE SYNTHASE"/>
    <property type="match status" value="1"/>
</dbReference>
<dbReference type="InterPro" id="IPR002220">
    <property type="entry name" value="DapA-like"/>
</dbReference>
<protein>
    <submittedName>
        <fullName evidence="6">Dihydrodipicolinate synthetase family protein</fullName>
    </submittedName>
</protein>
<dbReference type="AlphaFoldDB" id="A0A2U3EBY5"/>
<dbReference type="InterPro" id="IPR036291">
    <property type="entry name" value="NAD(P)-bd_dom_sf"/>
</dbReference>
<dbReference type="PANTHER" id="PTHR12128:SF47">
    <property type="entry name" value="DIHYDRODIPICOLINATE SYNTHASE-RELATED"/>
    <property type="match status" value="1"/>
</dbReference>
<feature type="domain" description="Pyrroline-5-carboxylate reductase dimerisation" evidence="5">
    <location>
        <begin position="184"/>
        <end position="284"/>
    </location>
</feature>
<dbReference type="InterPro" id="IPR013785">
    <property type="entry name" value="Aldolase_TIM"/>
</dbReference>